<dbReference type="GeneID" id="85442900"/>
<gene>
    <name evidence="2" type="ORF">LY79DRAFT_564478</name>
</gene>
<protein>
    <submittedName>
        <fullName evidence="2">Uncharacterized protein</fullName>
    </submittedName>
</protein>
<organism evidence="2 3">
    <name type="scientific">Colletotrichum navitas</name>
    <dbReference type="NCBI Taxonomy" id="681940"/>
    <lineage>
        <taxon>Eukaryota</taxon>
        <taxon>Fungi</taxon>
        <taxon>Dikarya</taxon>
        <taxon>Ascomycota</taxon>
        <taxon>Pezizomycotina</taxon>
        <taxon>Sordariomycetes</taxon>
        <taxon>Hypocreomycetidae</taxon>
        <taxon>Glomerellales</taxon>
        <taxon>Glomerellaceae</taxon>
        <taxon>Colletotrichum</taxon>
        <taxon>Colletotrichum graminicola species complex</taxon>
    </lineage>
</organism>
<evidence type="ECO:0000313" key="3">
    <source>
        <dbReference type="Proteomes" id="UP001230504"/>
    </source>
</evidence>
<dbReference type="EMBL" id="JAHLJV010000068">
    <property type="protein sequence ID" value="KAK1579290.1"/>
    <property type="molecule type" value="Genomic_DNA"/>
</dbReference>
<feature type="region of interest" description="Disordered" evidence="1">
    <location>
        <begin position="1"/>
        <end position="32"/>
    </location>
</feature>
<reference evidence="2" key="1">
    <citation type="submission" date="2021-06" db="EMBL/GenBank/DDBJ databases">
        <title>Comparative genomics, transcriptomics and evolutionary studies reveal genomic signatures of adaptation to plant cell wall in hemibiotrophic fungi.</title>
        <authorList>
            <consortium name="DOE Joint Genome Institute"/>
            <person name="Baroncelli R."/>
            <person name="Diaz J.F."/>
            <person name="Benocci T."/>
            <person name="Peng M."/>
            <person name="Battaglia E."/>
            <person name="Haridas S."/>
            <person name="Andreopoulos W."/>
            <person name="Labutti K."/>
            <person name="Pangilinan J."/>
            <person name="Floch G.L."/>
            <person name="Makela M.R."/>
            <person name="Henrissat B."/>
            <person name="Grigoriev I.V."/>
            <person name="Crouch J.A."/>
            <person name="De Vries R.P."/>
            <person name="Sukno S.A."/>
            <person name="Thon M.R."/>
        </authorList>
    </citation>
    <scope>NUCLEOTIDE SEQUENCE</scope>
    <source>
        <strain evidence="2">CBS 125086</strain>
    </source>
</reference>
<keyword evidence="3" id="KW-1185">Reference proteome</keyword>
<evidence type="ECO:0000256" key="1">
    <source>
        <dbReference type="SAM" id="MobiDB-lite"/>
    </source>
</evidence>
<feature type="compositionally biased region" description="Polar residues" evidence="1">
    <location>
        <begin position="1"/>
        <end position="28"/>
    </location>
</feature>
<dbReference type="Proteomes" id="UP001230504">
    <property type="component" value="Unassembled WGS sequence"/>
</dbReference>
<comment type="caution">
    <text evidence="2">The sequence shown here is derived from an EMBL/GenBank/DDBJ whole genome shotgun (WGS) entry which is preliminary data.</text>
</comment>
<dbReference type="RefSeq" id="XP_060410425.1">
    <property type="nucleotide sequence ID" value="XM_060558660.1"/>
</dbReference>
<proteinExistence type="predicted"/>
<name>A0AAD8UZI2_9PEZI</name>
<accession>A0AAD8UZI2</accession>
<dbReference type="AlphaFoldDB" id="A0AAD8UZI2"/>
<sequence length="57" mass="6231">MGFSLDRTNYSSPSTRLPTSNRLKSISESPRPIPLPYSPFEDALIRTPPLISGALQG</sequence>
<evidence type="ECO:0000313" key="2">
    <source>
        <dbReference type="EMBL" id="KAK1579290.1"/>
    </source>
</evidence>